<dbReference type="Proteomes" id="UP000183567">
    <property type="component" value="Unassembled WGS sequence"/>
</dbReference>
<dbReference type="EMBL" id="LVVM01005837">
    <property type="protein sequence ID" value="OJA09662.1"/>
    <property type="molecule type" value="Genomic_DNA"/>
</dbReference>
<keyword evidence="2" id="KW-1185">Reference proteome</keyword>
<dbReference type="OrthoDB" id="2959034at2759"/>
<gene>
    <name evidence="1" type="ORF">AZE42_03661</name>
</gene>
<evidence type="ECO:0000313" key="2">
    <source>
        <dbReference type="Proteomes" id="UP000183567"/>
    </source>
</evidence>
<dbReference type="AlphaFoldDB" id="A0A1J8PKD9"/>
<accession>A0A1J8PKD9</accession>
<evidence type="ECO:0000313" key="1">
    <source>
        <dbReference type="EMBL" id="OJA09662.1"/>
    </source>
</evidence>
<sequence length="242" mass="27101">MLRQIRTSTIVLSGIRDLVTGPDFIPSSVAPIVNSCAAALSASKFSSLLQSRNIDGHSAMYWAIVNNRLEALSAFTGFISKLSSDCRSDLRLACIATSNHASFMQLNLGTIDSNYEPLQRSLGCPPDEIEVHEGDHDELEKHKFVALLRFKMCQKRLRITQNLKAEFVAGGRIWWLRIYMGPKRKWRMEWSLSQHSLPAYPDAVVVIEVQRGKPGCATPPQELRMVNRLTDTKFTSLIVPGT</sequence>
<name>A0A1J8PKD9_9AGAM</name>
<comment type="caution">
    <text evidence="1">The sequence shown here is derived from an EMBL/GenBank/DDBJ whole genome shotgun (WGS) entry which is preliminary data.</text>
</comment>
<reference evidence="1 2" key="1">
    <citation type="submission" date="2016-03" db="EMBL/GenBank/DDBJ databases">
        <title>Comparative genomics of the ectomycorrhizal sister species Rhizopogon vinicolor and Rhizopogon vesiculosus (Basidiomycota: Boletales) reveals a divergence of the mating type B locus.</title>
        <authorList>
            <person name="Mujic A.B."/>
            <person name="Kuo A."/>
            <person name="Tritt A."/>
            <person name="Lipzen A."/>
            <person name="Chen C."/>
            <person name="Johnson J."/>
            <person name="Sharma A."/>
            <person name="Barry K."/>
            <person name="Grigoriev I.V."/>
            <person name="Spatafora J.W."/>
        </authorList>
    </citation>
    <scope>NUCLEOTIDE SEQUENCE [LARGE SCALE GENOMIC DNA]</scope>
    <source>
        <strain evidence="1 2">AM-OR11-056</strain>
    </source>
</reference>
<protein>
    <submittedName>
        <fullName evidence="1">Uncharacterized protein</fullName>
    </submittedName>
</protein>
<organism evidence="1 2">
    <name type="scientific">Rhizopogon vesiculosus</name>
    <dbReference type="NCBI Taxonomy" id="180088"/>
    <lineage>
        <taxon>Eukaryota</taxon>
        <taxon>Fungi</taxon>
        <taxon>Dikarya</taxon>
        <taxon>Basidiomycota</taxon>
        <taxon>Agaricomycotina</taxon>
        <taxon>Agaricomycetes</taxon>
        <taxon>Agaricomycetidae</taxon>
        <taxon>Boletales</taxon>
        <taxon>Suillineae</taxon>
        <taxon>Rhizopogonaceae</taxon>
        <taxon>Rhizopogon</taxon>
    </lineage>
</organism>
<proteinExistence type="predicted"/>